<evidence type="ECO:0000256" key="10">
    <source>
        <dbReference type="ARBA" id="ARBA00023204"/>
    </source>
</evidence>
<dbReference type="Gene3D" id="3.40.50.300">
    <property type="entry name" value="P-loop containing nucleotide triphosphate hydrolases"/>
    <property type="match status" value="2"/>
</dbReference>
<evidence type="ECO:0000256" key="6">
    <source>
        <dbReference type="ARBA" id="ARBA00022769"/>
    </source>
</evidence>
<keyword evidence="5" id="KW-0227">DNA damage</keyword>
<dbReference type="InterPro" id="IPR027417">
    <property type="entry name" value="P-loop_NTPase"/>
</dbReference>
<protein>
    <recommendedName>
        <fullName evidence="13">ABC transporter domain-containing protein</fullName>
    </recommendedName>
</protein>
<reference evidence="12" key="1">
    <citation type="submission" date="2018-05" db="EMBL/GenBank/DDBJ databases">
        <authorList>
            <person name="Lanie J.A."/>
            <person name="Ng W.-L."/>
            <person name="Kazmierczak K.M."/>
            <person name="Andrzejewski T.M."/>
            <person name="Davidsen T.M."/>
            <person name="Wayne K.J."/>
            <person name="Tettelin H."/>
            <person name="Glass J.I."/>
            <person name="Rusch D."/>
            <person name="Podicherti R."/>
            <person name="Tsui H.-C.T."/>
            <person name="Winkler M.E."/>
        </authorList>
    </citation>
    <scope>NUCLEOTIDE SEQUENCE</scope>
</reference>
<evidence type="ECO:0000256" key="3">
    <source>
        <dbReference type="ARBA" id="ARBA00022737"/>
    </source>
</evidence>
<keyword evidence="10" id="KW-0234">DNA repair</keyword>
<accession>A0A383C032</accession>
<evidence type="ECO:0000256" key="9">
    <source>
        <dbReference type="ARBA" id="ARBA00023125"/>
    </source>
</evidence>
<evidence type="ECO:0000256" key="4">
    <source>
        <dbReference type="ARBA" id="ARBA00022741"/>
    </source>
</evidence>
<dbReference type="GO" id="GO:0006281">
    <property type="term" value="P:DNA repair"/>
    <property type="evidence" value="ECO:0007669"/>
    <property type="project" value="UniProtKB-KW"/>
</dbReference>
<sequence>PATTLSGGEGQRLKLANELQKTNTGQALYLLDEPTTGLHFDDVRVLLEALAELVARGNSVVVIEHNLDVIGSADHIIDLGPEGGAGGGRIIAAGTPEELCAISSSHTGKALNKLRAGPENGEASSASSAKKETPPVQPGCIRVEGASLNNLKGVDVEIPHGELTVLTGVSGSGKSPLAFGPLFAEGQRRYLDSLSPYARRFLGTFNSPPVEKITGLAPAIAINQKSTSTGPRSTVATLTEIHD</sequence>
<evidence type="ECO:0008006" key="13">
    <source>
        <dbReference type="Google" id="ProtNLM"/>
    </source>
</evidence>
<feature type="non-terminal residue" evidence="12">
    <location>
        <position position="1"/>
    </location>
</feature>
<evidence type="ECO:0000256" key="7">
    <source>
        <dbReference type="ARBA" id="ARBA00022840"/>
    </source>
</evidence>
<dbReference type="Gene3D" id="1.20.1580.10">
    <property type="entry name" value="ABC transporter ATPase like domain"/>
    <property type="match status" value="1"/>
</dbReference>
<organism evidence="12">
    <name type="scientific">marine metagenome</name>
    <dbReference type="NCBI Taxonomy" id="408172"/>
    <lineage>
        <taxon>unclassified sequences</taxon>
        <taxon>metagenomes</taxon>
        <taxon>ecological metagenomes</taxon>
    </lineage>
</organism>
<keyword evidence="8" id="KW-0267">Excision nuclease</keyword>
<dbReference type="PANTHER" id="PTHR43152">
    <property type="entry name" value="UVRABC SYSTEM PROTEIN A"/>
    <property type="match status" value="1"/>
</dbReference>
<keyword evidence="9" id="KW-0238">DNA-binding</keyword>
<feature type="non-terminal residue" evidence="12">
    <location>
        <position position="243"/>
    </location>
</feature>
<dbReference type="SUPFAM" id="SSF52540">
    <property type="entry name" value="P-loop containing nucleoside triphosphate hydrolases"/>
    <property type="match status" value="2"/>
</dbReference>
<evidence type="ECO:0000313" key="12">
    <source>
        <dbReference type="EMBL" id="SVE24998.1"/>
    </source>
</evidence>
<evidence type="ECO:0000256" key="8">
    <source>
        <dbReference type="ARBA" id="ARBA00022881"/>
    </source>
</evidence>
<dbReference type="GO" id="GO:0005737">
    <property type="term" value="C:cytoplasm"/>
    <property type="evidence" value="ECO:0007669"/>
    <property type="project" value="UniProtKB-SubCell"/>
</dbReference>
<keyword evidence="3" id="KW-0677">Repeat</keyword>
<evidence type="ECO:0000256" key="1">
    <source>
        <dbReference type="ARBA" id="ARBA00004496"/>
    </source>
</evidence>
<feature type="region of interest" description="Disordered" evidence="11">
    <location>
        <begin position="112"/>
        <end position="139"/>
    </location>
</feature>
<keyword evidence="6" id="KW-0228">DNA excision</keyword>
<dbReference type="GO" id="GO:0004518">
    <property type="term" value="F:nuclease activity"/>
    <property type="evidence" value="ECO:0007669"/>
    <property type="project" value="UniProtKB-KW"/>
</dbReference>
<gene>
    <name evidence="12" type="ORF">METZ01_LOCUS477852</name>
</gene>
<dbReference type="EMBL" id="UINC01204325">
    <property type="protein sequence ID" value="SVE24998.1"/>
    <property type="molecule type" value="Genomic_DNA"/>
</dbReference>
<proteinExistence type="predicted"/>
<keyword evidence="4" id="KW-0547">Nucleotide-binding</keyword>
<dbReference type="GO" id="GO:0005524">
    <property type="term" value="F:ATP binding"/>
    <property type="evidence" value="ECO:0007669"/>
    <property type="project" value="UniProtKB-KW"/>
</dbReference>
<dbReference type="AlphaFoldDB" id="A0A383C032"/>
<dbReference type="PANTHER" id="PTHR43152:SF3">
    <property type="entry name" value="UVRABC SYSTEM PROTEIN A"/>
    <property type="match status" value="1"/>
</dbReference>
<comment type="subcellular location">
    <subcellularLocation>
        <location evidence="1">Cytoplasm</location>
    </subcellularLocation>
</comment>
<keyword evidence="7" id="KW-0067">ATP-binding</keyword>
<evidence type="ECO:0000256" key="2">
    <source>
        <dbReference type="ARBA" id="ARBA00022490"/>
    </source>
</evidence>
<evidence type="ECO:0000256" key="11">
    <source>
        <dbReference type="SAM" id="MobiDB-lite"/>
    </source>
</evidence>
<evidence type="ECO:0000256" key="5">
    <source>
        <dbReference type="ARBA" id="ARBA00022763"/>
    </source>
</evidence>
<dbReference type="GO" id="GO:0003677">
    <property type="term" value="F:DNA binding"/>
    <property type="evidence" value="ECO:0007669"/>
    <property type="project" value="UniProtKB-KW"/>
</dbReference>
<keyword evidence="2" id="KW-0963">Cytoplasm</keyword>
<name>A0A383C032_9ZZZZ</name>